<keyword evidence="3" id="KW-1003">Cell membrane</keyword>
<evidence type="ECO:0000256" key="3">
    <source>
        <dbReference type="ARBA" id="ARBA00022475"/>
    </source>
</evidence>
<evidence type="ECO:0000256" key="7">
    <source>
        <dbReference type="ARBA" id="ARBA00023136"/>
    </source>
</evidence>
<dbReference type="Pfam" id="PF04143">
    <property type="entry name" value="Sulf_transp"/>
    <property type="match status" value="2"/>
</dbReference>
<name>A0ABW7N4J6_9BACT</name>
<evidence type="ECO:0000256" key="1">
    <source>
        <dbReference type="ARBA" id="ARBA00004429"/>
    </source>
</evidence>
<evidence type="ECO:0000256" key="9">
    <source>
        <dbReference type="SAM" id="Phobius"/>
    </source>
</evidence>
<comment type="similarity">
    <text evidence="8">Belongs to the TsuA/YedE (TC 9.B.102) family.</text>
</comment>
<evidence type="ECO:0000256" key="5">
    <source>
        <dbReference type="ARBA" id="ARBA00022692"/>
    </source>
</evidence>
<keyword evidence="2" id="KW-0813">Transport</keyword>
<keyword evidence="5 9" id="KW-0812">Transmembrane</keyword>
<feature type="transmembrane region" description="Helical" evidence="9">
    <location>
        <begin position="12"/>
        <end position="29"/>
    </location>
</feature>
<reference evidence="10 11" key="1">
    <citation type="journal article" date="2013" name="Int. J. Syst. Evol. Microbiol.">
        <title>Marinoscillum luteum sp. nov., isolated from marine sediment.</title>
        <authorList>
            <person name="Cha I.T."/>
            <person name="Park S.J."/>
            <person name="Kim S.J."/>
            <person name="Kim J.G."/>
            <person name="Jung M.Y."/>
            <person name="Shin K.S."/>
            <person name="Kwon K.K."/>
            <person name="Yang S.H."/>
            <person name="Seo Y.S."/>
            <person name="Rhee S.K."/>
        </authorList>
    </citation>
    <scope>NUCLEOTIDE SEQUENCE [LARGE SCALE GENOMIC DNA]</scope>
    <source>
        <strain evidence="10 11">KCTC 23939</strain>
    </source>
</reference>
<protein>
    <submittedName>
        <fullName evidence="10">YeeE/YedE family protein</fullName>
    </submittedName>
</protein>
<keyword evidence="6 9" id="KW-1133">Transmembrane helix</keyword>
<feature type="transmembrane region" description="Helical" evidence="9">
    <location>
        <begin position="63"/>
        <end position="83"/>
    </location>
</feature>
<keyword evidence="4" id="KW-0997">Cell inner membrane</keyword>
<evidence type="ECO:0000313" key="10">
    <source>
        <dbReference type="EMBL" id="MFH6982510.1"/>
    </source>
</evidence>
<comment type="caution">
    <text evidence="10">The sequence shown here is derived from an EMBL/GenBank/DDBJ whole genome shotgun (WGS) entry which is preliminary data.</text>
</comment>
<dbReference type="PANTHER" id="PTHR30574:SF1">
    <property type="entry name" value="SULPHUR TRANSPORT DOMAIN-CONTAINING PROTEIN"/>
    <property type="match status" value="1"/>
</dbReference>
<feature type="transmembrane region" description="Helical" evidence="9">
    <location>
        <begin position="161"/>
        <end position="182"/>
    </location>
</feature>
<proteinExistence type="inferred from homology"/>
<keyword evidence="11" id="KW-1185">Reference proteome</keyword>
<evidence type="ECO:0000256" key="6">
    <source>
        <dbReference type="ARBA" id="ARBA00022989"/>
    </source>
</evidence>
<evidence type="ECO:0000256" key="8">
    <source>
        <dbReference type="ARBA" id="ARBA00035655"/>
    </source>
</evidence>
<dbReference type="RefSeq" id="WP_395416206.1">
    <property type="nucleotide sequence ID" value="NZ_JBIPKE010000012.1"/>
</dbReference>
<sequence length="186" mass="19950">MKELITAPWPWYVAGPLITLVMVLMLLFGKSFGISSTLKTVCSIGGAGRWSDFFRFDWKSASWNLFFAAGAILGGYIASTFMAPERAIALNPATVASLQTYGIDNAGTEFLPREIFNLQNLLTGQGLIFMVLGGFMVGFGTRYADGCTSGHAISGLSNLQWPSLVAVVGFFIGGLIVTHLILPSVL</sequence>
<gene>
    <name evidence="10" type="ORF">ACHKAR_03625</name>
</gene>
<dbReference type="PANTHER" id="PTHR30574">
    <property type="entry name" value="INNER MEMBRANE PROTEIN YEDE"/>
    <property type="match status" value="1"/>
</dbReference>
<accession>A0ABW7N4J6</accession>
<organism evidence="10 11">
    <name type="scientific">Marinoscillum luteum</name>
    <dbReference type="NCBI Taxonomy" id="861051"/>
    <lineage>
        <taxon>Bacteria</taxon>
        <taxon>Pseudomonadati</taxon>
        <taxon>Bacteroidota</taxon>
        <taxon>Cytophagia</taxon>
        <taxon>Cytophagales</taxon>
        <taxon>Reichenbachiellaceae</taxon>
        <taxon>Marinoscillum</taxon>
    </lineage>
</organism>
<evidence type="ECO:0000256" key="2">
    <source>
        <dbReference type="ARBA" id="ARBA00022448"/>
    </source>
</evidence>
<comment type="subcellular location">
    <subcellularLocation>
        <location evidence="1">Cell inner membrane</location>
        <topology evidence="1">Multi-pass membrane protein</topology>
    </subcellularLocation>
</comment>
<keyword evidence="7 9" id="KW-0472">Membrane</keyword>
<dbReference type="InterPro" id="IPR007272">
    <property type="entry name" value="Sulf_transp_TsuA/YedE"/>
</dbReference>
<evidence type="ECO:0000313" key="11">
    <source>
        <dbReference type="Proteomes" id="UP001610063"/>
    </source>
</evidence>
<dbReference type="Proteomes" id="UP001610063">
    <property type="component" value="Unassembled WGS sequence"/>
</dbReference>
<feature type="transmembrane region" description="Helical" evidence="9">
    <location>
        <begin position="121"/>
        <end position="140"/>
    </location>
</feature>
<evidence type="ECO:0000256" key="4">
    <source>
        <dbReference type="ARBA" id="ARBA00022519"/>
    </source>
</evidence>
<dbReference type="EMBL" id="JBIPKE010000012">
    <property type="protein sequence ID" value="MFH6982510.1"/>
    <property type="molecule type" value="Genomic_DNA"/>
</dbReference>